<evidence type="ECO:0000313" key="1">
    <source>
        <dbReference type="EMBL" id="OMO68756.1"/>
    </source>
</evidence>
<dbReference type="EMBL" id="AWWV01012158">
    <property type="protein sequence ID" value="OMO68756.1"/>
    <property type="molecule type" value="Genomic_DNA"/>
</dbReference>
<protein>
    <submittedName>
        <fullName evidence="1">Uncharacterized protein</fullName>
    </submittedName>
</protein>
<name>A0A1R3HEH4_COCAP</name>
<keyword evidence="2" id="KW-1185">Reference proteome</keyword>
<dbReference type="AlphaFoldDB" id="A0A1R3HEH4"/>
<sequence length="74" mass="8438">MELIEPSFRLPNLNTSPMDRLGFQVCYSSFLPPPNASNQPLNRASDRRKLCYTRGLNLHFSPSSINRASDRRKG</sequence>
<organism evidence="1 2">
    <name type="scientific">Corchorus capsularis</name>
    <name type="common">Jute</name>
    <dbReference type="NCBI Taxonomy" id="210143"/>
    <lineage>
        <taxon>Eukaryota</taxon>
        <taxon>Viridiplantae</taxon>
        <taxon>Streptophyta</taxon>
        <taxon>Embryophyta</taxon>
        <taxon>Tracheophyta</taxon>
        <taxon>Spermatophyta</taxon>
        <taxon>Magnoliopsida</taxon>
        <taxon>eudicotyledons</taxon>
        <taxon>Gunneridae</taxon>
        <taxon>Pentapetalae</taxon>
        <taxon>rosids</taxon>
        <taxon>malvids</taxon>
        <taxon>Malvales</taxon>
        <taxon>Malvaceae</taxon>
        <taxon>Grewioideae</taxon>
        <taxon>Apeibeae</taxon>
        <taxon>Corchorus</taxon>
    </lineage>
</organism>
<accession>A0A1R3HEH4</accession>
<dbReference type="Gramene" id="OMO68756">
    <property type="protein sequence ID" value="OMO68756"/>
    <property type="gene ID" value="CCACVL1_19848"/>
</dbReference>
<proteinExistence type="predicted"/>
<reference evidence="1 2" key="1">
    <citation type="submission" date="2013-09" db="EMBL/GenBank/DDBJ databases">
        <title>Corchorus capsularis genome sequencing.</title>
        <authorList>
            <person name="Alam M."/>
            <person name="Haque M.S."/>
            <person name="Islam M.S."/>
            <person name="Emdad E.M."/>
            <person name="Islam M.M."/>
            <person name="Ahmed B."/>
            <person name="Halim A."/>
            <person name="Hossen Q.M.M."/>
            <person name="Hossain M.Z."/>
            <person name="Ahmed R."/>
            <person name="Khan M.M."/>
            <person name="Islam R."/>
            <person name="Rashid M.M."/>
            <person name="Khan S.A."/>
            <person name="Rahman M.S."/>
            <person name="Alam M."/>
        </authorList>
    </citation>
    <scope>NUCLEOTIDE SEQUENCE [LARGE SCALE GENOMIC DNA]</scope>
    <source>
        <strain evidence="2">cv. CVL-1</strain>
        <tissue evidence="1">Whole seedling</tissue>
    </source>
</reference>
<dbReference type="Proteomes" id="UP000188268">
    <property type="component" value="Unassembled WGS sequence"/>
</dbReference>
<gene>
    <name evidence="1" type="ORF">CCACVL1_19848</name>
</gene>
<comment type="caution">
    <text evidence="1">The sequence shown here is derived from an EMBL/GenBank/DDBJ whole genome shotgun (WGS) entry which is preliminary data.</text>
</comment>
<evidence type="ECO:0000313" key="2">
    <source>
        <dbReference type="Proteomes" id="UP000188268"/>
    </source>
</evidence>